<dbReference type="PANTHER" id="PTHR11061">
    <property type="entry name" value="RNA M5U METHYLTRANSFERASE"/>
    <property type="match status" value="1"/>
</dbReference>
<dbReference type="InterPro" id="IPR012340">
    <property type="entry name" value="NA-bd_OB-fold"/>
</dbReference>
<evidence type="ECO:0000256" key="3">
    <source>
        <dbReference type="ARBA" id="ARBA00022691"/>
    </source>
</evidence>
<dbReference type="PROSITE" id="PS50926">
    <property type="entry name" value="TRAM"/>
    <property type="match status" value="1"/>
</dbReference>
<sequence length="438" mass="46075">MTATDHNSAKDQSAAAGSLSKGQSFDTTIERMGHGGVGIGAAPDGRVCFVPGAFPGDHVTVTATKVKKSFVEAALSSVVQPGPYRVESACPAAQRGAGCCDFAELDPAAEPDIKVAVLLDQLRRVAHIEDAPDVETIDVAPHRGWRTRVRLGVDKQGRAGLRKRGSTELVTDVACSQLIPGLVDGLVGPDARTFNPGAEVIAVMDSDGNRHVVETRKAPRGRRIETIREVIEAPTENVVQRADGHEFRFPPTAFWQAHVGAPDVYTSLAREWLGAEGHGNGGEPEAADEPAVHAVAWDLYGGVGLFVPALADVTAPQGGHTTVYSVDYSPAAAAPQPGLAGIDVHFRTAKVEQVASQLPQPASVILDPPRTGAGNDVVAAVAAAKPQRILHIGCDPATFARDLAAWSEHGYRAKHLAMVNAFPGTHHFETLALLVPLV</sequence>
<dbReference type="SUPFAM" id="SSF50249">
    <property type="entry name" value="Nucleic acid-binding proteins"/>
    <property type="match status" value="1"/>
</dbReference>
<dbReference type="InterPro" id="IPR029063">
    <property type="entry name" value="SAM-dependent_MTases_sf"/>
</dbReference>
<feature type="domain" description="TRAM" evidence="7">
    <location>
        <begin position="18"/>
        <end position="77"/>
    </location>
</feature>
<evidence type="ECO:0000259" key="7">
    <source>
        <dbReference type="PROSITE" id="PS50926"/>
    </source>
</evidence>
<feature type="binding site" evidence="4">
    <location>
        <position position="256"/>
    </location>
    <ligand>
        <name>S-adenosyl-L-methionine</name>
        <dbReference type="ChEBI" id="CHEBI:59789"/>
    </ligand>
</feature>
<dbReference type="PROSITE" id="PS51687">
    <property type="entry name" value="SAM_MT_RNA_M5U"/>
    <property type="match status" value="1"/>
</dbReference>
<accession>A0A553G3G2</accession>
<gene>
    <name evidence="8" type="ORF">FNY97_01565</name>
</gene>
<keyword evidence="2 4" id="KW-0808">Transferase</keyword>
<organism evidence="8 9">
    <name type="scientific">Corynebacterium hiratae</name>
    <dbReference type="NCBI Taxonomy" id="3139423"/>
    <lineage>
        <taxon>Bacteria</taxon>
        <taxon>Bacillati</taxon>
        <taxon>Actinomycetota</taxon>
        <taxon>Actinomycetes</taxon>
        <taxon>Mycobacteriales</taxon>
        <taxon>Corynebacteriaceae</taxon>
        <taxon>Corynebacterium</taxon>
    </lineage>
</organism>
<dbReference type="InterPro" id="IPR010280">
    <property type="entry name" value="U5_MeTrfase_fam"/>
</dbReference>
<dbReference type="Pfam" id="PF05958">
    <property type="entry name" value="tRNA_U5-meth_tr"/>
    <property type="match status" value="1"/>
</dbReference>
<feature type="region of interest" description="Disordered" evidence="6">
    <location>
        <begin position="1"/>
        <end position="22"/>
    </location>
</feature>
<dbReference type="InterPro" id="IPR030390">
    <property type="entry name" value="MeTrfase_TrmA_AS"/>
</dbReference>
<evidence type="ECO:0000256" key="4">
    <source>
        <dbReference type="PROSITE-ProRule" id="PRU01024"/>
    </source>
</evidence>
<dbReference type="SUPFAM" id="SSF53335">
    <property type="entry name" value="S-adenosyl-L-methionine-dependent methyltransferases"/>
    <property type="match status" value="1"/>
</dbReference>
<dbReference type="InterPro" id="IPR002792">
    <property type="entry name" value="TRAM_dom"/>
</dbReference>
<reference evidence="8 9" key="1">
    <citation type="submission" date="2019-07" db="EMBL/GenBank/DDBJ databases">
        <title>Draft genome of C. aurimucosum strain 2274.</title>
        <authorList>
            <person name="Pacheco L.G.C."/>
            <person name="Aguiar E.R.G.R."/>
            <person name="Santos C.S."/>
            <person name="Rocha D.J.P.G."/>
            <person name="Sant'Anna L.O."/>
            <person name="Mattos-Guaraldi A.L."/>
            <person name="Santos L.S."/>
        </authorList>
    </citation>
    <scope>NUCLEOTIDE SEQUENCE [LARGE SCALE GENOMIC DNA]</scope>
    <source>
        <strain evidence="8 9">2274</strain>
    </source>
</reference>
<name>A0A553G3G2_9CORY</name>
<dbReference type="RefSeq" id="WP_144012934.1">
    <property type="nucleotide sequence ID" value="NZ_VKDK01000002.1"/>
</dbReference>
<evidence type="ECO:0000313" key="9">
    <source>
        <dbReference type="Proteomes" id="UP000320443"/>
    </source>
</evidence>
<dbReference type="EMBL" id="VKDK01000002">
    <property type="protein sequence ID" value="TRX64041.1"/>
    <property type="molecule type" value="Genomic_DNA"/>
</dbReference>
<evidence type="ECO:0000256" key="5">
    <source>
        <dbReference type="PROSITE-ProRule" id="PRU10015"/>
    </source>
</evidence>
<evidence type="ECO:0000256" key="6">
    <source>
        <dbReference type="SAM" id="MobiDB-lite"/>
    </source>
</evidence>
<keyword evidence="9" id="KW-1185">Reference proteome</keyword>
<dbReference type="Proteomes" id="UP000320443">
    <property type="component" value="Unassembled WGS sequence"/>
</dbReference>
<feature type="active site" description="Nucleophile" evidence="4">
    <location>
        <position position="394"/>
    </location>
</feature>
<dbReference type="PROSITE" id="PS01230">
    <property type="entry name" value="TRMA_1"/>
    <property type="match status" value="1"/>
</dbReference>
<proteinExistence type="inferred from homology"/>
<comment type="similarity">
    <text evidence="4">Belongs to the class I-like SAM-binding methyltransferase superfamily. RNA M5U methyltransferase family.</text>
</comment>
<comment type="caution">
    <text evidence="8">The sequence shown here is derived from an EMBL/GenBank/DDBJ whole genome shotgun (WGS) entry which is preliminary data.</text>
</comment>
<protein>
    <submittedName>
        <fullName evidence="8">Class I SAM-dependent RNA methyltransferase</fullName>
    </submittedName>
</protein>
<evidence type="ECO:0000256" key="2">
    <source>
        <dbReference type="ARBA" id="ARBA00022679"/>
    </source>
</evidence>
<keyword evidence="3 4" id="KW-0949">S-adenosyl-L-methionine</keyword>
<dbReference type="Gene3D" id="3.40.50.150">
    <property type="entry name" value="Vaccinia Virus protein VP39"/>
    <property type="match status" value="1"/>
</dbReference>
<dbReference type="GO" id="GO:0070041">
    <property type="term" value="F:rRNA (uridine-C5-)-methyltransferase activity"/>
    <property type="evidence" value="ECO:0007669"/>
    <property type="project" value="TreeGrafter"/>
</dbReference>
<keyword evidence="1 4" id="KW-0489">Methyltransferase</keyword>
<feature type="binding site" evidence="4">
    <location>
        <position position="367"/>
    </location>
    <ligand>
        <name>S-adenosyl-L-methionine</name>
        <dbReference type="ChEBI" id="CHEBI:59789"/>
    </ligand>
</feature>
<comment type="caution">
    <text evidence="4">Lacks conserved residue(s) required for the propagation of feature annotation.</text>
</comment>
<evidence type="ECO:0000313" key="8">
    <source>
        <dbReference type="EMBL" id="TRX64041.1"/>
    </source>
</evidence>
<evidence type="ECO:0000256" key="1">
    <source>
        <dbReference type="ARBA" id="ARBA00022603"/>
    </source>
</evidence>
<dbReference type="AlphaFoldDB" id="A0A553G3G2"/>
<dbReference type="PANTHER" id="PTHR11061:SF30">
    <property type="entry name" value="TRNA (URACIL(54)-C(5))-METHYLTRANSFERASE"/>
    <property type="match status" value="1"/>
</dbReference>
<dbReference type="GO" id="GO:0070475">
    <property type="term" value="P:rRNA base methylation"/>
    <property type="evidence" value="ECO:0007669"/>
    <property type="project" value="TreeGrafter"/>
</dbReference>
<dbReference type="Pfam" id="PF01938">
    <property type="entry name" value="TRAM"/>
    <property type="match status" value="1"/>
</dbReference>
<feature type="binding site" evidence="4">
    <location>
        <position position="300"/>
    </location>
    <ligand>
        <name>S-adenosyl-L-methionine</name>
        <dbReference type="ChEBI" id="CHEBI:59789"/>
    </ligand>
</feature>
<feature type="active site" evidence="5">
    <location>
        <position position="394"/>
    </location>
</feature>
<dbReference type="Gene3D" id="2.40.50.140">
    <property type="entry name" value="Nucleic acid-binding proteins"/>
    <property type="match status" value="1"/>
</dbReference>